<sequence length="113" mass="12611">MNYSEECDRLARRREVLLHARCRKSAWKVFDVELGDLSAGGCCIVGSTEALCPGDELSLRFAHLKPVAATVRWVRAQRVGIEFRAALSNRVIDELAQVYGIPLLAAWQQRAIA</sequence>
<reference evidence="2" key="1">
    <citation type="submission" date="2020-11" db="EMBL/GenBank/DDBJ databases">
        <title>Novosphingobium aureum sp. nov., a marine bacterium isolated from sediment of a salt flat.</title>
        <authorList>
            <person name="Yoo Y."/>
            <person name="Kim J.-J."/>
        </authorList>
    </citation>
    <scope>NUCLEOTIDE SEQUENCE</scope>
    <source>
        <strain evidence="2">YJ-S2-02</strain>
    </source>
</reference>
<keyword evidence="3" id="KW-1185">Reference proteome</keyword>
<dbReference type="RefSeq" id="WP_197163093.1">
    <property type="nucleotide sequence ID" value="NZ_JADZGI010000001.1"/>
</dbReference>
<dbReference type="EMBL" id="JADZGI010000001">
    <property type="protein sequence ID" value="MBH0113100.1"/>
    <property type="molecule type" value="Genomic_DNA"/>
</dbReference>
<evidence type="ECO:0000313" key="3">
    <source>
        <dbReference type="Proteomes" id="UP000617634"/>
    </source>
</evidence>
<evidence type="ECO:0000313" key="2">
    <source>
        <dbReference type="EMBL" id="MBH0113100.1"/>
    </source>
</evidence>
<dbReference type="AlphaFoldDB" id="A0A931HBR4"/>
<organism evidence="2 3">
    <name type="scientific">Novosphingobium aureum</name>
    <dbReference type="NCBI Taxonomy" id="2792964"/>
    <lineage>
        <taxon>Bacteria</taxon>
        <taxon>Pseudomonadati</taxon>
        <taxon>Pseudomonadota</taxon>
        <taxon>Alphaproteobacteria</taxon>
        <taxon>Sphingomonadales</taxon>
        <taxon>Sphingomonadaceae</taxon>
        <taxon>Novosphingobium</taxon>
    </lineage>
</organism>
<dbReference type="GO" id="GO:0035438">
    <property type="term" value="F:cyclic-di-GMP binding"/>
    <property type="evidence" value="ECO:0007669"/>
    <property type="project" value="InterPro"/>
</dbReference>
<comment type="caution">
    <text evidence="2">The sequence shown here is derived from an EMBL/GenBank/DDBJ whole genome shotgun (WGS) entry which is preliminary data.</text>
</comment>
<name>A0A931HBR4_9SPHN</name>
<accession>A0A931HBR4</accession>
<dbReference type="Pfam" id="PF07238">
    <property type="entry name" value="PilZ"/>
    <property type="match status" value="1"/>
</dbReference>
<dbReference type="SUPFAM" id="SSF141371">
    <property type="entry name" value="PilZ domain-like"/>
    <property type="match status" value="1"/>
</dbReference>
<protein>
    <submittedName>
        <fullName evidence="2">PilZ domain-containing protein</fullName>
    </submittedName>
</protein>
<evidence type="ECO:0000259" key="1">
    <source>
        <dbReference type="Pfam" id="PF07238"/>
    </source>
</evidence>
<dbReference type="Gene3D" id="2.40.10.220">
    <property type="entry name" value="predicted glycosyltransferase like domains"/>
    <property type="match status" value="1"/>
</dbReference>
<gene>
    <name evidence="2" type="ORF">I5E68_09085</name>
</gene>
<feature type="domain" description="PilZ" evidence="1">
    <location>
        <begin position="11"/>
        <end position="96"/>
    </location>
</feature>
<dbReference type="InterPro" id="IPR009875">
    <property type="entry name" value="PilZ_domain"/>
</dbReference>
<proteinExistence type="predicted"/>
<dbReference type="Proteomes" id="UP000617634">
    <property type="component" value="Unassembled WGS sequence"/>
</dbReference>